<dbReference type="SUPFAM" id="SSF55753">
    <property type="entry name" value="Actin depolymerizing proteins"/>
    <property type="match status" value="1"/>
</dbReference>
<sequence length="379" mass="40181">MTYEGKSKLKLMASGSESGSELLSCIRDDQVVFGGLRAKSGKFWCLMCTGADVGGLAKGRAAAHKNAAFNALEGTIAELCALSKEEFGEQLELQNSFHKDKKAPSMDDRRRVLLVGDAEGNLTKLYAQDEATLLTVMTRGLATDVDVPAGKDLGYAKNRAIDKLWQNIPFCHAVAALANLRIFDAESGEELQEGEAVWDGMKLLLAMETPGEGGPSAAASAFASVVSAVGRHKLGLDGDGKELKARLKEAGLSTDGCLEKSDLIVETQQKKVGQFTALFAVGAFLPTVGDKEAAAGLAEFVSGGRKVPIDTYFIDSQSAAFLQAAPEGKQLCENLNFLGGFGIREIHGLTVAYLSGCQNKASKRQLTPGIKHSALVGFE</sequence>
<reference evidence="1 2" key="1">
    <citation type="submission" date="2016-02" db="EMBL/GenBank/DDBJ databases">
        <title>Genome analysis of coral dinoflagellate symbionts highlights evolutionary adaptations to a symbiotic lifestyle.</title>
        <authorList>
            <person name="Aranda M."/>
            <person name="Li Y."/>
            <person name="Liew Y.J."/>
            <person name="Baumgarten S."/>
            <person name="Simakov O."/>
            <person name="Wilson M."/>
            <person name="Piel J."/>
            <person name="Ashoor H."/>
            <person name="Bougouffa S."/>
            <person name="Bajic V.B."/>
            <person name="Ryu T."/>
            <person name="Ravasi T."/>
            <person name="Bayer T."/>
            <person name="Micklem G."/>
            <person name="Kim H."/>
            <person name="Bhak J."/>
            <person name="Lajeunesse T.C."/>
            <person name="Voolstra C.R."/>
        </authorList>
    </citation>
    <scope>NUCLEOTIDE SEQUENCE [LARGE SCALE GENOMIC DNA]</scope>
    <source>
        <strain evidence="1 2">CCMP2467</strain>
    </source>
</reference>
<dbReference type="EMBL" id="LSRX01000570">
    <property type="protein sequence ID" value="OLP93777.1"/>
    <property type="molecule type" value="Genomic_DNA"/>
</dbReference>
<organism evidence="1 2">
    <name type="scientific">Symbiodinium microadriaticum</name>
    <name type="common">Dinoflagellate</name>
    <name type="synonym">Zooxanthella microadriatica</name>
    <dbReference type="NCBI Taxonomy" id="2951"/>
    <lineage>
        <taxon>Eukaryota</taxon>
        <taxon>Sar</taxon>
        <taxon>Alveolata</taxon>
        <taxon>Dinophyceae</taxon>
        <taxon>Suessiales</taxon>
        <taxon>Symbiodiniaceae</taxon>
        <taxon>Symbiodinium</taxon>
    </lineage>
</organism>
<dbReference type="AlphaFoldDB" id="A0A1Q9DF23"/>
<dbReference type="Proteomes" id="UP000186817">
    <property type="component" value="Unassembled WGS sequence"/>
</dbReference>
<name>A0A1Q9DF23_SYMMI</name>
<comment type="caution">
    <text evidence="1">The sequence shown here is derived from an EMBL/GenBank/DDBJ whole genome shotgun (WGS) entry which is preliminary data.</text>
</comment>
<evidence type="ECO:0000313" key="1">
    <source>
        <dbReference type="EMBL" id="OLP93777.1"/>
    </source>
</evidence>
<dbReference type="InterPro" id="IPR029006">
    <property type="entry name" value="ADF-H/Gelsolin-like_dom_sf"/>
</dbReference>
<dbReference type="Gene3D" id="3.40.20.10">
    <property type="entry name" value="Severin"/>
    <property type="match status" value="1"/>
</dbReference>
<accession>A0A1Q9DF23</accession>
<dbReference type="OrthoDB" id="432498at2759"/>
<keyword evidence="2" id="KW-1185">Reference proteome</keyword>
<gene>
    <name evidence="1" type="ORF">AK812_SmicGene24287</name>
</gene>
<protein>
    <submittedName>
        <fullName evidence="1">Zinc finger CCCH domain-containing protein 64</fullName>
    </submittedName>
</protein>
<proteinExistence type="predicted"/>
<evidence type="ECO:0000313" key="2">
    <source>
        <dbReference type="Proteomes" id="UP000186817"/>
    </source>
</evidence>